<feature type="transmembrane region" description="Helical" evidence="1">
    <location>
        <begin position="12"/>
        <end position="33"/>
    </location>
</feature>
<feature type="transmembrane region" description="Helical" evidence="1">
    <location>
        <begin position="123"/>
        <end position="144"/>
    </location>
</feature>
<reference evidence="2" key="1">
    <citation type="submission" date="2021-06" db="EMBL/GenBank/DDBJ databases">
        <authorList>
            <person name="Kallberg Y."/>
            <person name="Tangrot J."/>
            <person name="Rosling A."/>
        </authorList>
    </citation>
    <scope>NUCLEOTIDE SEQUENCE</scope>
    <source>
        <strain evidence="2">87-6 pot B 2015</strain>
    </source>
</reference>
<protein>
    <submittedName>
        <fullName evidence="2">4673_t:CDS:1</fullName>
    </submittedName>
</protein>
<proteinExistence type="predicted"/>
<keyword evidence="1" id="KW-0472">Membrane</keyword>
<dbReference type="EMBL" id="CAJVPP010000722">
    <property type="protein sequence ID" value="CAG8506851.1"/>
    <property type="molecule type" value="Genomic_DNA"/>
</dbReference>
<evidence type="ECO:0000313" key="2">
    <source>
        <dbReference type="EMBL" id="CAG8506851.1"/>
    </source>
</evidence>
<sequence length="153" mass="17238">MSQPGIFSKSYLIYILLSVTTAHTLNFICNSPISTWQEFPPKLPTSVYSSIFFNALLLFLSLSFEPIQSSKQFYILLSQCPRDFWSARWQLMISESFKELGFLSVKNVFASFVPKKIANMMGVLGAFGVSVYCINTLSLVNLIFGQVNTSFSL</sequence>
<comment type="caution">
    <text evidence="2">The sequence shown here is derived from an EMBL/GenBank/DDBJ whole genome shotgun (WGS) entry which is preliminary data.</text>
</comment>
<feature type="transmembrane region" description="Helical" evidence="1">
    <location>
        <begin position="45"/>
        <end position="64"/>
    </location>
</feature>
<dbReference type="AlphaFoldDB" id="A0A9N9F2Z8"/>
<keyword evidence="1" id="KW-1133">Transmembrane helix</keyword>
<organism evidence="2 3">
    <name type="scientific">Funneliformis mosseae</name>
    <name type="common">Endomycorrhizal fungus</name>
    <name type="synonym">Glomus mosseae</name>
    <dbReference type="NCBI Taxonomy" id="27381"/>
    <lineage>
        <taxon>Eukaryota</taxon>
        <taxon>Fungi</taxon>
        <taxon>Fungi incertae sedis</taxon>
        <taxon>Mucoromycota</taxon>
        <taxon>Glomeromycotina</taxon>
        <taxon>Glomeromycetes</taxon>
        <taxon>Glomerales</taxon>
        <taxon>Glomeraceae</taxon>
        <taxon>Funneliformis</taxon>
    </lineage>
</organism>
<keyword evidence="3" id="KW-1185">Reference proteome</keyword>
<keyword evidence="1" id="KW-0812">Transmembrane</keyword>
<accession>A0A9N9F2Z8</accession>
<evidence type="ECO:0000313" key="3">
    <source>
        <dbReference type="Proteomes" id="UP000789375"/>
    </source>
</evidence>
<name>A0A9N9F2Z8_FUNMO</name>
<dbReference type="Proteomes" id="UP000789375">
    <property type="component" value="Unassembled WGS sequence"/>
</dbReference>
<gene>
    <name evidence="2" type="ORF">FMOSSE_LOCUS4327</name>
</gene>
<evidence type="ECO:0000256" key="1">
    <source>
        <dbReference type="SAM" id="Phobius"/>
    </source>
</evidence>